<gene>
    <name evidence="5" type="ORF">AVDCRST_MAG80-1358</name>
</gene>
<dbReference type="AlphaFoldDB" id="A0A6J4QE23"/>
<dbReference type="PANTHER" id="PTHR43639">
    <property type="entry name" value="OXIDOREDUCTASE, SHORT-CHAIN DEHYDROGENASE/REDUCTASE FAMILY (AFU_ORTHOLOGUE AFUA_5G02870)"/>
    <property type="match status" value="1"/>
</dbReference>
<dbReference type="SUPFAM" id="SSF51735">
    <property type="entry name" value="NAD(P)-binding Rossmann-fold domains"/>
    <property type="match status" value="1"/>
</dbReference>
<keyword evidence="2 5" id="KW-0560">Oxidoreductase</keyword>
<evidence type="ECO:0000259" key="4">
    <source>
        <dbReference type="SMART" id="SM00822"/>
    </source>
</evidence>
<dbReference type="InterPro" id="IPR036291">
    <property type="entry name" value="NAD(P)-bd_dom_sf"/>
</dbReference>
<sequence>MSEAGTETGSLEGKAALVTGASSGLGRATAIALAWSGADVALVARSEGELEGTEQEVSKVGRRALVLPTDLANAEEIAAAVERTVGEFGRVDVLVNAAGTDVPGTVEELDVGGWDRTLSVNLRAPFLLSKAVFPHMRGANGGTIVNVSSVAGKKGWANASAYCASKFGLTGLTQALADEGRSHGIRAIVLYPGAMATNWGAFSPEEREEAGEANEVPPPTQVLPPARVADLIAWVAASPPEFVLTEGVVLPIEEGLP</sequence>
<evidence type="ECO:0000256" key="2">
    <source>
        <dbReference type="ARBA" id="ARBA00023002"/>
    </source>
</evidence>
<dbReference type="PANTHER" id="PTHR43639:SF1">
    <property type="entry name" value="SHORT-CHAIN DEHYDROGENASE_REDUCTASE FAMILY PROTEIN"/>
    <property type="match status" value="1"/>
</dbReference>
<organism evidence="5">
    <name type="scientific">uncultured Rubrobacteraceae bacterium</name>
    <dbReference type="NCBI Taxonomy" id="349277"/>
    <lineage>
        <taxon>Bacteria</taxon>
        <taxon>Bacillati</taxon>
        <taxon>Actinomycetota</taxon>
        <taxon>Rubrobacteria</taxon>
        <taxon>Rubrobacterales</taxon>
        <taxon>Rubrobacteraceae</taxon>
        <taxon>environmental samples</taxon>
    </lineage>
</organism>
<dbReference type="CDD" id="cd05233">
    <property type="entry name" value="SDR_c"/>
    <property type="match status" value="1"/>
</dbReference>
<name>A0A6J4QE23_9ACTN</name>
<feature type="domain" description="Ketoreductase" evidence="4">
    <location>
        <begin position="14"/>
        <end position="202"/>
    </location>
</feature>
<dbReference type="Gene3D" id="3.40.50.720">
    <property type="entry name" value="NAD(P)-binding Rossmann-like Domain"/>
    <property type="match status" value="1"/>
</dbReference>
<evidence type="ECO:0000256" key="3">
    <source>
        <dbReference type="RuleBase" id="RU000363"/>
    </source>
</evidence>
<evidence type="ECO:0000313" key="5">
    <source>
        <dbReference type="EMBL" id="CAA9441308.1"/>
    </source>
</evidence>
<evidence type="ECO:0000256" key="1">
    <source>
        <dbReference type="ARBA" id="ARBA00006484"/>
    </source>
</evidence>
<dbReference type="FunFam" id="3.40.50.720:FF:000084">
    <property type="entry name" value="Short-chain dehydrogenase reductase"/>
    <property type="match status" value="1"/>
</dbReference>
<dbReference type="Pfam" id="PF00106">
    <property type="entry name" value="adh_short"/>
    <property type="match status" value="1"/>
</dbReference>
<dbReference type="PROSITE" id="PS00061">
    <property type="entry name" value="ADH_SHORT"/>
    <property type="match status" value="1"/>
</dbReference>
<dbReference type="PRINTS" id="PR00081">
    <property type="entry name" value="GDHRDH"/>
</dbReference>
<dbReference type="SMART" id="SM00822">
    <property type="entry name" value="PKS_KR"/>
    <property type="match status" value="1"/>
</dbReference>
<dbReference type="InterPro" id="IPR002347">
    <property type="entry name" value="SDR_fam"/>
</dbReference>
<dbReference type="EMBL" id="CADCVC010000115">
    <property type="protein sequence ID" value="CAA9441308.1"/>
    <property type="molecule type" value="Genomic_DNA"/>
</dbReference>
<reference evidence="5" key="1">
    <citation type="submission" date="2020-02" db="EMBL/GenBank/DDBJ databases">
        <authorList>
            <person name="Meier V. D."/>
        </authorList>
    </citation>
    <scope>NUCLEOTIDE SEQUENCE</scope>
    <source>
        <strain evidence="5">AVDCRST_MAG80</strain>
    </source>
</reference>
<proteinExistence type="inferred from homology"/>
<dbReference type="InterPro" id="IPR057326">
    <property type="entry name" value="KR_dom"/>
</dbReference>
<dbReference type="PRINTS" id="PR00080">
    <property type="entry name" value="SDRFAMILY"/>
</dbReference>
<dbReference type="GO" id="GO:0004316">
    <property type="term" value="F:3-oxoacyl-[acyl-carrier-protein] reductase (NADPH) activity"/>
    <property type="evidence" value="ECO:0007669"/>
    <property type="project" value="UniProtKB-EC"/>
</dbReference>
<accession>A0A6J4QE23</accession>
<dbReference type="EC" id="1.1.1.100" evidence="5"/>
<dbReference type="InterPro" id="IPR020904">
    <property type="entry name" value="Sc_DH/Rdtase_CS"/>
</dbReference>
<comment type="similarity">
    <text evidence="1 3">Belongs to the short-chain dehydrogenases/reductases (SDR) family.</text>
</comment>
<protein>
    <submittedName>
        <fullName evidence="5">3-oxoacyl-[acyl-carrier protein] reductase</fullName>
        <ecNumber evidence="5">1.1.1.100</ecNumber>
    </submittedName>
</protein>